<dbReference type="InterPro" id="IPR020058">
    <property type="entry name" value="Glu/Gln-tRNA-synth_Ib_cat-dom"/>
</dbReference>
<comment type="similarity">
    <text evidence="2 10">Belongs to the class-I aminoacyl-tRNA synthetase family. Glutamate--tRNA ligase type 1 subfamily.</text>
</comment>
<dbReference type="EMBL" id="CP053085">
    <property type="protein sequence ID" value="QJR35463.1"/>
    <property type="molecule type" value="Genomic_DNA"/>
</dbReference>
<comment type="subunit">
    <text evidence="3 10">Monomer.</text>
</comment>
<evidence type="ECO:0000313" key="14">
    <source>
        <dbReference type="Proteomes" id="UP000500938"/>
    </source>
</evidence>
<gene>
    <name evidence="10" type="primary">gltX</name>
    <name evidence="13" type="ORF">HKW67_08060</name>
</gene>
<feature type="binding site" evidence="10">
    <location>
        <position position="245"/>
    </location>
    <ligand>
        <name>ATP</name>
        <dbReference type="ChEBI" id="CHEBI:30616"/>
    </ligand>
</feature>
<comment type="catalytic activity">
    <reaction evidence="10">
        <text>tRNA(Glu) + L-glutamate + ATP = L-glutamyl-tRNA(Glu) + AMP + diphosphate</text>
        <dbReference type="Rhea" id="RHEA:23540"/>
        <dbReference type="Rhea" id="RHEA-COMP:9663"/>
        <dbReference type="Rhea" id="RHEA-COMP:9680"/>
        <dbReference type="ChEBI" id="CHEBI:29985"/>
        <dbReference type="ChEBI" id="CHEBI:30616"/>
        <dbReference type="ChEBI" id="CHEBI:33019"/>
        <dbReference type="ChEBI" id="CHEBI:78442"/>
        <dbReference type="ChEBI" id="CHEBI:78520"/>
        <dbReference type="ChEBI" id="CHEBI:456215"/>
        <dbReference type="EC" id="6.1.1.17"/>
    </reaction>
</comment>
<dbReference type="InterPro" id="IPR049940">
    <property type="entry name" value="GluQ/Sye"/>
</dbReference>
<sequence>MKRPRVRFAPSPTGFLHVGGARTALFNWLYAKKFDGDFLLRIEDTDRARSTDESTRAIFEGLEWLGLTWDEEVVYQGANVERHYADAHRLLDSGAAYRDFTPPSETERLRNEAEARGESYRFDRDTAMLSEAEIADKLARHEPYAIRFKVPDGYTEWPDLVHERIAFPNKDIEDFIILRSDGTPVYNMAVVSDDIAMGITLVMRGDDHISNTPKQILLYRALGADVPQFGHVPMIHGADGKKLSKRHGATAVGDYQHLGFLPQAMLNFLALLGWSPGDDIEVMQLPELIERFNVHGLHAKAAIFDTKKLEWMNGQHLALIPIAELAQVVAPLFEKAGLATVADLESRPEWFHGVLELLRVRARLTDEIVQLATTFFGETVEYEAEAIGKQWRDAAVTGEILQATYDRLATLESWEPAAMEEALRKLAEEKGISGGKIFQPLRVALTGKTVSPGIFEVLLYVGREHSLARVAAAVSFLKQDA</sequence>
<evidence type="ECO:0000256" key="4">
    <source>
        <dbReference type="ARBA" id="ARBA00022490"/>
    </source>
</evidence>
<evidence type="ECO:0000259" key="12">
    <source>
        <dbReference type="Pfam" id="PF19269"/>
    </source>
</evidence>
<evidence type="ECO:0000256" key="10">
    <source>
        <dbReference type="HAMAP-Rule" id="MF_00022"/>
    </source>
</evidence>
<dbReference type="InterPro" id="IPR014729">
    <property type="entry name" value="Rossmann-like_a/b/a_fold"/>
</dbReference>
<evidence type="ECO:0000256" key="8">
    <source>
        <dbReference type="ARBA" id="ARBA00022917"/>
    </source>
</evidence>
<organism evidence="13 14">
    <name type="scientific">Gemmatimonas groenlandica</name>
    <dbReference type="NCBI Taxonomy" id="2732249"/>
    <lineage>
        <taxon>Bacteria</taxon>
        <taxon>Pseudomonadati</taxon>
        <taxon>Gemmatimonadota</taxon>
        <taxon>Gemmatimonadia</taxon>
        <taxon>Gemmatimonadales</taxon>
        <taxon>Gemmatimonadaceae</taxon>
        <taxon>Gemmatimonas</taxon>
    </lineage>
</organism>
<evidence type="ECO:0000256" key="2">
    <source>
        <dbReference type="ARBA" id="ARBA00007894"/>
    </source>
</evidence>
<dbReference type="Proteomes" id="UP000500938">
    <property type="component" value="Chromosome"/>
</dbReference>
<dbReference type="InterPro" id="IPR000924">
    <property type="entry name" value="Glu/Gln-tRNA-synth"/>
</dbReference>
<dbReference type="InterPro" id="IPR008925">
    <property type="entry name" value="aa_tRNA-synth_I_cd-bd_sf"/>
</dbReference>
<dbReference type="NCBIfam" id="TIGR00464">
    <property type="entry name" value="gltX_bact"/>
    <property type="match status" value="1"/>
</dbReference>
<dbReference type="PRINTS" id="PR00987">
    <property type="entry name" value="TRNASYNTHGLU"/>
</dbReference>
<dbReference type="PANTHER" id="PTHR43311">
    <property type="entry name" value="GLUTAMATE--TRNA LIGASE"/>
    <property type="match status" value="1"/>
</dbReference>
<dbReference type="GO" id="GO:0004818">
    <property type="term" value="F:glutamate-tRNA ligase activity"/>
    <property type="evidence" value="ECO:0007669"/>
    <property type="project" value="UniProtKB-UniRule"/>
</dbReference>
<dbReference type="GO" id="GO:0005829">
    <property type="term" value="C:cytosol"/>
    <property type="evidence" value="ECO:0007669"/>
    <property type="project" value="TreeGrafter"/>
</dbReference>
<dbReference type="Gene3D" id="3.40.50.620">
    <property type="entry name" value="HUPs"/>
    <property type="match status" value="1"/>
</dbReference>
<keyword evidence="4 10" id="KW-0963">Cytoplasm</keyword>
<evidence type="ECO:0000313" key="13">
    <source>
        <dbReference type="EMBL" id="QJR35463.1"/>
    </source>
</evidence>
<dbReference type="CDD" id="cd00808">
    <property type="entry name" value="GluRS_core"/>
    <property type="match status" value="1"/>
</dbReference>
<dbReference type="SUPFAM" id="SSF52374">
    <property type="entry name" value="Nucleotidylyl transferase"/>
    <property type="match status" value="1"/>
</dbReference>
<dbReference type="GO" id="GO:0005524">
    <property type="term" value="F:ATP binding"/>
    <property type="evidence" value="ECO:0007669"/>
    <property type="project" value="UniProtKB-UniRule"/>
</dbReference>
<accession>A0A6M4IL73</accession>
<dbReference type="InterPro" id="IPR004527">
    <property type="entry name" value="Glu-tRNA-ligase_bac/mito"/>
</dbReference>
<dbReference type="Pfam" id="PF19269">
    <property type="entry name" value="Anticodon_2"/>
    <property type="match status" value="1"/>
</dbReference>
<feature type="domain" description="Aminoacyl-tRNA synthetase class I anticodon-binding" evidence="12">
    <location>
        <begin position="329"/>
        <end position="473"/>
    </location>
</feature>
<evidence type="ECO:0000256" key="1">
    <source>
        <dbReference type="ARBA" id="ARBA00004496"/>
    </source>
</evidence>
<keyword evidence="6 10" id="KW-0547">Nucleotide-binding</keyword>
<dbReference type="GO" id="GO:0006424">
    <property type="term" value="P:glutamyl-tRNA aminoacylation"/>
    <property type="evidence" value="ECO:0007669"/>
    <property type="project" value="UniProtKB-UniRule"/>
</dbReference>
<dbReference type="GO" id="GO:0008270">
    <property type="term" value="F:zinc ion binding"/>
    <property type="evidence" value="ECO:0007669"/>
    <property type="project" value="InterPro"/>
</dbReference>
<dbReference type="FunFam" id="3.40.50.620:FF:000007">
    <property type="entry name" value="Glutamate--tRNA ligase"/>
    <property type="match status" value="1"/>
</dbReference>
<keyword evidence="9 10" id="KW-0030">Aminoacyl-tRNA synthetase</keyword>
<protein>
    <recommendedName>
        <fullName evidence="10">Glutamate--tRNA ligase</fullName>
        <ecNumber evidence="10">6.1.1.17</ecNumber>
    </recommendedName>
    <alternativeName>
        <fullName evidence="10">Glutamyl-tRNA synthetase</fullName>
        <shortName evidence="10">GluRS</shortName>
    </alternativeName>
</protein>
<keyword evidence="5 10" id="KW-0436">Ligase</keyword>
<dbReference type="Gene3D" id="1.10.10.350">
    <property type="match status" value="1"/>
</dbReference>
<dbReference type="InterPro" id="IPR001412">
    <property type="entry name" value="aa-tRNA-synth_I_CS"/>
</dbReference>
<dbReference type="InterPro" id="IPR033910">
    <property type="entry name" value="GluRS_core"/>
</dbReference>
<dbReference type="EC" id="6.1.1.17" evidence="10"/>
<feature type="short sequence motif" description="'HIGH' region" evidence="10">
    <location>
        <begin position="10"/>
        <end position="20"/>
    </location>
</feature>
<comment type="function">
    <text evidence="10">Catalyzes the attachment of glutamate to tRNA(Glu) in a two-step reaction: glutamate is first activated by ATP to form Glu-AMP and then transferred to the acceptor end of tRNA(Glu).</text>
</comment>
<evidence type="ECO:0000259" key="11">
    <source>
        <dbReference type="Pfam" id="PF00749"/>
    </source>
</evidence>
<name>A0A6M4IL73_9BACT</name>
<dbReference type="HAMAP" id="MF_00022">
    <property type="entry name" value="Glu_tRNA_synth_type1"/>
    <property type="match status" value="1"/>
</dbReference>
<proteinExistence type="inferred from homology"/>
<keyword evidence="8 10" id="KW-0648">Protein biosynthesis</keyword>
<dbReference type="GO" id="GO:0000049">
    <property type="term" value="F:tRNA binding"/>
    <property type="evidence" value="ECO:0007669"/>
    <property type="project" value="InterPro"/>
</dbReference>
<dbReference type="SUPFAM" id="SSF48163">
    <property type="entry name" value="An anticodon-binding domain of class I aminoacyl-tRNA synthetases"/>
    <property type="match status" value="1"/>
</dbReference>
<evidence type="ECO:0000256" key="3">
    <source>
        <dbReference type="ARBA" id="ARBA00011245"/>
    </source>
</evidence>
<evidence type="ECO:0000256" key="5">
    <source>
        <dbReference type="ARBA" id="ARBA00022598"/>
    </source>
</evidence>
<feature type="short sequence motif" description="'KMSKS' region" evidence="10">
    <location>
        <begin position="242"/>
        <end position="246"/>
    </location>
</feature>
<keyword evidence="7 10" id="KW-0067">ATP-binding</keyword>
<comment type="subcellular location">
    <subcellularLocation>
        <location evidence="1 10">Cytoplasm</location>
    </subcellularLocation>
</comment>
<dbReference type="PROSITE" id="PS00178">
    <property type="entry name" value="AA_TRNA_LIGASE_I"/>
    <property type="match status" value="1"/>
</dbReference>
<dbReference type="InterPro" id="IPR045462">
    <property type="entry name" value="aa-tRNA-synth_I_cd-bd"/>
</dbReference>
<dbReference type="KEGG" id="ggr:HKW67_08060"/>
<dbReference type="AlphaFoldDB" id="A0A6M4IL73"/>
<comment type="caution">
    <text evidence="10">Lacks conserved residue(s) required for the propagation of feature annotation.</text>
</comment>
<dbReference type="InterPro" id="IPR020751">
    <property type="entry name" value="aa-tRNA-synth_I_codon-bd_sub2"/>
</dbReference>
<dbReference type="RefSeq" id="WP_171224893.1">
    <property type="nucleotide sequence ID" value="NZ_CP053085.1"/>
</dbReference>
<evidence type="ECO:0000256" key="7">
    <source>
        <dbReference type="ARBA" id="ARBA00022840"/>
    </source>
</evidence>
<dbReference type="PANTHER" id="PTHR43311:SF2">
    <property type="entry name" value="GLUTAMATE--TRNA LIGASE, MITOCHONDRIAL-RELATED"/>
    <property type="match status" value="1"/>
</dbReference>
<feature type="domain" description="Glutamyl/glutaminyl-tRNA synthetase class Ib catalytic" evidence="11">
    <location>
        <begin position="5"/>
        <end position="311"/>
    </location>
</feature>
<evidence type="ECO:0000256" key="6">
    <source>
        <dbReference type="ARBA" id="ARBA00022741"/>
    </source>
</evidence>
<dbReference type="Pfam" id="PF00749">
    <property type="entry name" value="tRNA-synt_1c"/>
    <property type="match status" value="1"/>
</dbReference>
<keyword evidence="14" id="KW-1185">Reference proteome</keyword>
<reference evidence="13 14" key="1">
    <citation type="submission" date="2020-05" db="EMBL/GenBank/DDBJ databases">
        <title>Complete genome sequence of Gemmatimonas greenlandica TET16.</title>
        <authorList>
            <person name="Zeng Y."/>
        </authorList>
    </citation>
    <scope>NUCLEOTIDE SEQUENCE [LARGE SCALE GENOMIC DNA]</scope>
    <source>
        <strain evidence="13 14">TET16</strain>
    </source>
</reference>
<evidence type="ECO:0000256" key="9">
    <source>
        <dbReference type="ARBA" id="ARBA00023146"/>
    </source>
</evidence>